<keyword evidence="5 7" id="KW-0472">Membrane</keyword>
<proteinExistence type="inferred from homology"/>
<dbReference type="GO" id="GO:0022857">
    <property type="term" value="F:transmembrane transporter activity"/>
    <property type="evidence" value="ECO:0007669"/>
    <property type="project" value="InterPro"/>
</dbReference>
<evidence type="ECO:0000256" key="7">
    <source>
        <dbReference type="SAM" id="Phobius"/>
    </source>
</evidence>
<dbReference type="Proteomes" id="UP001175000">
    <property type="component" value="Unassembled WGS sequence"/>
</dbReference>
<evidence type="ECO:0000256" key="3">
    <source>
        <dbReference type="ARBA" id="ARBA00022692"/>
    </source>
</evidence>
<name>A0AA39WWJ4_9PEZI</name>
<keyword evidence="9" id="KW-1185">Reference proteome</keyword>
<evidence type="ECO:0000256" key="5">
    <source>
        <dbReference type="ARBA" id="ARBA00023136"/>
    </source>
</evidence>
<feature type="transmembrane region" description="Helical" evidence="7">
    <location>
        <begin position="502"/>
        <end position="521"/>
    </location>
</feature>
<feature type="transmembrane region" description="Helical" evidence="7">
    <location>
        <begin position="91"/>
        <end position="114"/>
    </location>
</feature>
<feature type="transmembrane region" description="Helical" evidence="7">
    <location>
        <begin position="476"/>
        <end position="496"/>
    </location>
</feature>
<gene>
    <name evidence="8" type="ORF">B0T14DRAFT_514884</name>
</gene>
<feature type="region of interest" description="Disordered" evidence="6">
    <location>
        <begin position="538"/>
        <end position="584"/>
    </location>
</feature>
<dbReference type="PANTHER" id="PTHR11654">
    <property type="entry name" value="OLIGOPEPTIDE TRANSPORTER-RELATED"/>
    <property type="match status" value="1"/>
</dbReference>
<feature type="compositionally biased region" description="Basic and acidic residues" evidence="6">
    <location>
        <begin position="571"/>
        <end position="584"/>
    </location>
</feature>
<feature type="transmembrane region" description="Helical" evidence="7">
    <location>
        <begin position="232"/>
        <end position="254"/>
    </location>
</feature>
<dbReference type="AlphaFoldDB" id="A0AA39WWJ4"/>
<evidence type="ECO:0000313" key="8">
    <source>
        <dbReference type="EMBL" id="KAK0622949.1"/>
    </source>
</evidence>
<feature type="transmembrane region" description="Helical" evidence="7">
    <location>
        <begin position="354"/>
        <end position="374"/>
    </location>
</feature>
<protein>
    <submittedName>
        <fullName evidence="8">POT family-domain-containing protein</fullName>
    </submittedName>
</protein>
<organism evidence="8 9">
    <name type="scientific">Immersiella caudata</name>
    <dbReference type="NCBI Taxonomy" id="314043"/>
    <lineage>
        <taxon>Eukaryota</taxon>
        <taxon>Fungi</taxon>
        <taxon>Dikarya</taxon>
        <taxon>Ascomycota</taxon>
        <taxon>Pezizomycotina</taxon>
        <taxon>Sordariomycetes</taxon>
        <taxon>Sordariomycetidae</taxon>
        <taxon>Sordariales</taxon>
        <taxon>Lasiosphaeriaceae</taxon>
        <taxon>Immersiella</taxon>
    </lineage>
</organism>
<dbReference type="SUPFAM" id="SSF103473">
    <property type="entry name" value="MFS general substrate transporter"/>
    <property type="match status" value="1"/>
</dbReference>
<sequence>MVETNHSGQDQPTPTPALRIRREATQAEIDSLPHVADKVPFAAWAVVLAGAAERFTYFGIISPWQNHMQNPRGNGALPGILGLGQSTAVNIYNAFFLFSFLTPTFFALVADLWLGRFKTLMGGLGLYLAGCVILTTTSLPSAIDRGAGVGGLAASLILIGLGAGAVKATFFALLGDQYVQRKPQLEERKNGKSVIIDGSMTLTLMYNAYYWFTNVASLSSIPVTFLEVHFDFWVAYLLATSALALCLLLFLLWAGKLVKIVPQGSVLPQAARALTCAARSGFKLENAKQSYQKAHYGRTVSWSDRLVDELGRGLIACRVIFSLVVFYLCINQMYNNLISQAGQVNLSGVPNDMIQAFSGVGCIIFGPVLQAMYGVLGRYGIKFPPIARMTAGFVFCAAAMAYAAGFQQMIYSTGPCFEQPLACDASNGSTIPNQVSVWVQLPVYALMAIGEIFTYVTAFEYAYNKSPKEIKTVVQALTQLTACVASALGMAISPVAKDPYMVIFYSCLAGAMALTAVLFWWRFRKYDRIDAHLNESSYAETSDDASGSPSLSSDPEKKLGGTVGEEVLEAEASRTPRESIDARR</sequence>
<feature type="transmembrane region" description="Helical" evidence="7">
    <location>
        <begin position="315"/>
        <end position="334"/>
    </location>
</feature>
<reference evidence="8" key="1">
    <citation type="submission" date="2023-06" db="EMBL/GenBank/DDBJ databases">
        <title>Genome-scale phylogeny and comparative genomics of the fungal order Sordariales.</title>
        <authorList>
            <consortium name="Lawrence Berkeley National Laboratory"/>
            <person name="Hensen N."/>
            <person name="Bonometti L."/>
            <person name="Westerberg I."/>
            <person name="Brannstrom I.O."/>
            <person name="Guillou S."/>
            <person name="Cros-Aarteil S."/>
            <person name="Calhoun S."/>
            <person name="Haridas S."/>
            <person name="Kuo A."/>
            <person name="Mondo S."/>
            <person name="Pangilinan J."/>
            <person name="Riley R."/>
            <person name="Labutti K."/>
            <person name="Andreopoulos B."/>
            <person name="Lipzen A."/>
            <person name="Chen C."/>
            <person name="Yanf M."/>
            <person name="Daum C."/>
            <person name="Ng V."/>
            <person name="Clum A."/>
            <person name="Steindorff A."/>
            <person name="Ohm R."/>
            <person name="Martin F."/>
            <person name="Silar P."/>
            <person name="Natvig D."/>
            <person name="Lalanne C."/>
            <person name="Gautier V."/>
            <person name="Ament-Velasquez S.L."/>
            <person name="Kruys A."/>
            <person name="Hutchinson M.I."/>
            <person name="Powell A.J."/>
            <person name="Barry K."/>
            <person name="Miller A.N."/>
            <person name="Grigoriev I.V."/>
            <person name="Debuchy R."/>
            <person name="Gladieux P."/>
            <person name="Thoren M.H."/>
            <person name="Johannesson H."/>
        </authorList>
    </citation>
    <scope>NUCLEOTIDE SEQUENCE</scope>
    <source>
        <strain evidence="8">CBS 606.72</strain>
    </source>
</reference>
<dbReference type="InterPro" id="IPR036259">
    <property type="entry name" value="MFS_trans_sf"/>
</dbReference>
<evidence type="ECO:0000256" key="1">
    <source>
        <dbReference type="ARBA" id="ARBA00004141"/>
    </source>
</evidence>
<feature type="transmembrane region" description="Helical" evidence="7">
    <location>
        <begin position="386"/>
        <end position="405"/>
    </location>
</feature>
<feature type="transmembrane region" description="Helical" evidence="7">
    <location>
        <begin position="194"/>
        <end position="212"/>
    </location>
</feature>
<feature type="transmembrane region" description="Helical" evidence="7">
    <location>
        <begin position="126"/>
        <end position="143"/>
    </location>
</feature>
<feature type="transmembrane region" description="Helical" evidence="7">
    <location>
        <begin position="149"/>
        <end position="174"/>
    </location>
</feature>
<evidence type="ECO:0000256" key="2">
    <source>
        <dbReference type="ARBA" id="ARBA00005982"/>
    </source>
</evidence>
<accession>A0AA39WWJ4</accession>
<dbReference type="Pfam" id="PF00854">
    <property type="entry name" value="PTR2"/>
    <property type="match status" value="1"/>
</dbReference>
<comment type="caution">
    <text evidence="8">The sequence shown here is derived from an EMBL/GenBank/DDBJ whole genome shotgun (WGS) entry which is preliminary data.</text>
</comment>
<evidence type="ECO:0000256" key="4">
    <source>
        <dbReference type="ARBA" id="ARBA00022989"/>
    </source>
</evidence>
<dbReference type="GO" id="GO:0016020">
    <property type="term" value="C:membrane"/>
    <property type="evidence" value="ECO:0007669"/>
    <property type="project" value="UniProtKB-SubCell"/>
</dbReference>
<feature type="compositionally biased region" description="Low complexity" evidence="6">
    <location>
        <begin position="544"/>
        <end position="553"/>
    </location>
</feature>
<dbReference type="EMBL" id="JAULSU010000003">
    <property type="protein sequence ID" value="KAK0622949.1"/>
    <property type="molecule type" value="Genomic_DNA"/>
</dbReference>
<keyword evidence="4 7" id="KW-1133">Transmembrane helix</keyword>
<evidence type="ECO:0000256" key="6">
    <source>
        <dbReference type="SAM" id="MobiDB-lite"/>
    </source>
</evidence>
<feature type="transmembrane region" description="Helical" evidence="7">
    <location>
        <begin position="443"/>
        <end position="464"/>
    </location>
</feature>
<comment type="subcellular location">
    <subcellularLocation>
        <location evidence="1">Membrane</location>
        <topology evidence="1">Multi-pass membrane protein</topology>
    </subcellularLocation>
</comment>
<comment type="similarity">
    <text evidence="2">Belongs to the major facilitator superfamily. Proton-dependent oligopeptide transporter (POT/PTR) (TC 2.A.17) family.</text>
</comment>
<dbReference type="Gene3D" id="1.20.1250.20">
    <property type="entry name" value="MFS general substrate transporter like domains"/>
    <property type="match status" value="1"/>
</dbReference>
<evidence type="ECO:0000313" key="9">
    <source>
        <dbReference type="Proteomes" id="UP001175000"/>
    </source>
</evidence>
<dbReference type="InterPro" id="IPR000109">
    <property type="entry name" value="POT_fam"/>
</dbReference>
<keyword evidence="3 7" id="KW-0812">Transmembrane</keyword>